<dbReference type="InterPro" id="IPR050638">
    <property type="entry name" value="AA-Vitamin_Transporters"/>
</dbReference>
<feature type="transmembrane region" description="Helical" evidence="6">
    <location>
        <begin position="7"/>
        <end position="25"/>
    </location>
</feature>
<gene>
    <name evidence="8" type="ORF">KL86DYS1_20060</name>
</gene>
<sequence>MNKTKGIILALISSGTFGLIAFFSIPLLKTGMHAPSILFYRCLISVLLIGVVCLIRKRNLRISPKAAAQLLCLGLLYTLTAMGLLYSYNYISSGVATTIHFLYPVAVSCMMIIFYREKLSRNLLFAAILSLAGVAMLSWSDSGFINTTGLLAVLMTVFTYSIYIVWLNSPEIKRLEPETITFYVMLFGGFIFAVFSYSTTGIELLPDIPSVFNLIGLALFATVISNLALVAAVKHAGSTITSILGSLEPVVATAVGILHFGEPFGWNGLLGLLIIIGAVLLVILTGKKKSEVPVS</sequence>
<evidence type="ECO:0000256" key="3">
    <source>
        <dbReference type="ARBA" id="ARBA00022692"/>
    </source>
</evidence>
<feature type="domain" description="EamA" evidence="7">
    <location>
        <begin position="148"/>
        <end position="283"/>
    </location>
</feature>
<name>A0A212JKI3_9BACT</name>
<feature type="transmembrane region" description="Helical" evidence="6">
    <location>
        <begin position="94"/>
        <end position="115"/>
    </location>
</feature>
<feature type="transmembrane region" description="Helical" evidence="6">
    <location>
        <begin position="211"/>
        <end position="233"/>
    </location>
</feature>
<reference evidence="8" key="1">
    <citation type="submission" date="2016-04" db="EMBL/GenBank/DDBJ databases">
        <authorList>
            <person name="Evans L.H."/>
            <person name="Alamgir A."/>
            <person name="Owens N."/>
            <person name="Weber N.D."/>
            <person name="Virtaneva K."/>
            <person name="Barbian K."/>
            <person name="Babar A."/>
            <person name="Rosenke K."/>
        </authorList>
    </citation>
    <scope>NUCLEOTIDE SEQUENCE</scope>
    <source>
        <strain evidence="8">86-1</strain>
    </source>
</reference>
<organism evidence="8">
    <name type="scientific">uncultured Dysgonomonas sp</name>
    <dbReference type="NCBI Taxonomy" id="206096"/>
    <lineage>
        <taxon>Bacteria</taxon>
        <taxon>Pseudomonadati</taxon>
        <taxon>Bacteroidota</taxon>
        <taxon>Bacteroidia</taxon>
        <taxon>Bacteroidales</taxon>
        <taxon>Dysgonomonadaceae</taxon>
        <taxon>Dysgonomonas</taxon>
        <taxon>environmental samples</taxon>
    </lineage>
</organism>
<dbReference type="RefSeq" id="WP_296941163.1">
    <property type="nucleotide sequence ID" value="NZ_LT599032.1"/>
</dbReference>
<evidence type="ECO:0000256" key="5">
    <source>
        <dbReference type="ARBA" id="ARBA00023136"/>
    </source>
</evidence>
<dbReference type="SUPFAM" id="SSF103481">
    <property type="entry name" value="Multidrug resistance efflux transporter EmrE"/>
    <property type="match status" value="2"/>
</dbReference>
<keyword evidence="4 6" id="KW-1133">Transmembrane helix</keyword>
<feature type="transmembrane region" description="Helical" evidence="6">
    <location>
        <begin position="180"/>
        <end position="199"/>
    </location>
</feature>
<feature type="transmembrane region" description="Helical" evidence="6">
    <location>
        <begin position="240"/>
        <end position="260"/>
    </location>
</feature>
<dbReference type="Pfam" id="PF00892">
    <property type="entry name" value="EamA"/>
    <property type="match status" value="2"/>
</dbReference>
<dbReference type="AlphaFoldDB" id="A0A212JKI3"/>
<feature type="transmembrane region" description="Helical" evidence="6">
    <location>
        <begin position="67"/>
        <end position="88"/>
    </location>
</feature>
<feature type="transmembrane region" description="Helical" evidence="6">
    <location>
        <begin position="37"/>
        <end position="55"/>
    </location>
</feature>
<proteinExistence type="predicted"/>
<dbReference type="InterPro" id="IPR000620">
    <property type="entry name" value="EamA_dom"/>
</dbReference>
<feature type="transmembrane region" description="Helical" evidence="6">
    <location>
        <begin position="145"/>
        <end position="168"/>
    </location>
</feature>
<keyword evidence="5 6" id="KW-0472">Membrane</keyword>
<evidence type="ECO:0000256" key="1">
    <source>
        <dbReference type="ARBA" id="ARBA00004651"/>
    </source>
</evidence>
<keyword evidence="2" id="KW-1003">Cell membrane</keyword>
<feature type="transmembrane region" description="Helical" evidence="6">
    <location>
        <begin position="266"/>
        <end position="286"/>
    </location>
</feature>
<evidence type="ECO:0000256" key="2">
    <source>
        <dbReference type="ARBA" id="ARBA00022475"/>
    </source>
</evidence>
<dbReference type="EMBL" id="FLUM01000002">
    <property type="protein sequence ID" value="SBV99931.1"/>
    <property type="molecule type" value="Genomic_DNA"/>
</dbReference>
<dbReference type="InterPro" id="IPR037185">
    <property type="entry name" value="EmrE-like"/>
</dbReference>
<evidence type="ECO:0000256" key="4">
    <source>
        <dbReference type="ARBA" id="ARBA00022989"/>
    </source>
</evidence>
<accession>A0A212JKI3</accession>
<dbReference type="PANTHER" id="PTHR32322:SF18">
    <property type="entry name" value="S-ADENOSYLMETHIONINE_S-ADENOSYLHOMOCYSTEINE TRANSPORTER"/>
    <property type="match status" value="1"/>
</dbReference>
<feature type="domain" description="EamA" evidence="7">
    <location>
        <begin position="5"/>
        <end position="138"/>
    </location>
</feature>
<feature type="transmembrane region" description="Helical" evidence="6">
    <location>
        <begin position="122"/>
        <end position="139"/>
    </location>
</feature>
<evidence type="ECO:0000259" key="7">
    <source>
        <dbReference type="Pfam" id="PF00892"/>
    </source>
</evidence>
<dbReference type="PANTHER" id="PTHR32322">
    <property type="entry name" value="INNER MEMBRANE TRANSPORTER"/>
    <property type="match status" value="1"/>
</dbReference>
<evidence type="ECO:0000256" key="6">
    <source>
        <dbReference type="SAM" id="Phobius"/>
    </source>
</evidence>
<dbReference type="GO" id="GO:0005886">
    <property type="term" value="C:plasma membrane"/>
    <property type="evidence" value="ECO:0007669"/>
    <property type="project" value="UniProtKB-SubCell"/>
</dbReference>
<keyword evidence="3 6" id="KW-0812">Transmembrane</keyword>
<protein>
    <recommendedName>
        <fullName evidence="7">EamA domain-containing protein</fullName>
    </recommendedName>
</protein>
<evidence type="ECO:0000313" key="8">
    <source>
        <dbReference type="EMBL" id="SBV99931.1"/>
    </source>
</evidence>
<comment type="subcellular location">
    <subcellularLocation>
        <location evidence="1">Cell membrane</location>
        <topology evidence="1">Multi-pass membrane protein</topology>
    </subcellularLocation>
</comment>